<accession>A0A225W3K8</accession>
<evidence type="ECO:0000313" key="1">
    <source>
        <dbReference type="EMBL" id="OWZ12142.1"/>
    </source>
</evidence>
<name>A0A225W3K8_9STRA</name>
<dbReference type="EMBL" id="NBNE01001928">
    <property type="protein sequence ID" value="OWZ12142.1"/>
    <property type="molecule type" value="Genomic_DNA"/>
</dbReference>
<comment type="caution">
    <text evidence="1">The sequence shown here is derived from an EMBL/GenBank/DDBJ whole genome shotgun (WGS) entry which is preliminary data.</text>
</comment>
<sequence>MKARPFRSRMPTAIRDWFTQLLKSRRHNWEQMSRRFRKLYIGTTGSYSERYFTMKMTDHETHDTAVKAEVKFKSISKLPLEGHRFQSITDLERALRRHEDVWCEQGYTSPAPKKPSDFRTDNVHRVRAQIRGPARRRAFVAQGDVEPAQDSVFQHEPQSPEVFVEQADAHSKSIPELSHNGNDGEVFLVAENQHWKSRSTYAGQCVARPEKWDVFCEKCKKWGQLLGRGYI</sequence>
<evidence type="ECO:0000313" key="2">
    <source>
        <dbReference type="Proteomes" id="UP000198211"/>
    </source>
</evidence>
<gene>
    <name evidence="1" type="ORF">PHMEG_00014738</name>
</gene>
<dbReference type="AlphaFoldDB" id="A0A225W3K8"/>
<protein>
    <submittedName>
        <fullName evidence="1">Uncharacterized protein</fullName>
    </submittedName>
</protein>
<organism evidence="1 2">
    <name type="scientific">Phytophthora megakarya</name>
    <dbReference type="NCBI Taxonomy" id="4795"/>
    <lineage>
        <taxon>Eukaryota</taxon>
        <taxon>Sar</taxon>
        <taxon>Stramenopiles</taxon>
        <taxon>Oomycota</taxon>
        <taxon>Peronosporomycetes</taxon>
        <taxon>Peronosporales</taxon>
        <taxon>Peronosporaceae</taxon>
        <taxon>Phytophthora</taxon>
    </lineage>
</organism>
<keyword evidence="2" id="KW-1185">Reference proteome</keyword>
<proteinExistence type="predicted"/>
<dbReference type="Proteomes" id="UP000198211">
    <property type="component" value="Unassembled WGS sequence"/>
</dbReference>
<reference evidence="2" key="1">
    <citation type="submission" date="2017-03" db="EMBL/GenBank/DDBJ databases">
        <title>Phytopthora megakarya and P. palmivora, two closely related causual agents of cacao black pod achieved similar genome size and gene model numbers by different mechanisms.</title>
        <authorList>
            <person name="Ali S."/>
            <person name="Shao J."/>
            <person name="Larry D.J."/>
            <person name="Kronmiller B."/>
            <person name="Shen D."/>
            <person name="Strem M.D."/>
            <person name="Melnick R.L."/>
            <person name="Guiltinan M.J."/>
            <person name="Tyler B.M."/>
            <person name="Meinhardt L.W."/>
            <person name="Bailey B.A."/>
        </authorList>
    </citation>
    <scope>NUCLEOTIDE SEQUENCE [LARGE SCALE GENOMIC DNA]</scope>
    <source>
        <strain evidence="2">zdho120</strain>
    </source>
</reference>